<organism evidence="1 2">
    <name type="scientific">Thermomonospora cellulosilytica</name>
    <dbReference type="NCBI Taxonomy" id="1411118"/>
    <lineage>
        <taxon>Bacteria</taxon>
        <taxon>Bacillati</taxon>
        <taxon>Actinomycetota</taxon>
        <taxon>Actinomycetes</taxon>
        <taxon>Streptosporangiales</taxon>
        <taxon>Thermomonosporaceae</taxon>
        <taxon>Thermomonospora</taxon>
    </lineage>
</organism>
<dbReference type="Proteomes" id="UP000539313">
    <property type="component" value="Unassembled WGS sequence"/>
</dbReference>
<dbReference type="AlphaFoldDB" id="A0A7W3R8T9"/>
<name>A0A7W3R8T9_9ACTN</name>
<keyword evidence="2" id="KW-1185">Reference proteome</keyword>
<proteinExistence type="predicted"/>
<evidence type="ECO:0000313" key="1">
    <source>
        <dbReference type="EMBL" id="MBA9003645.1"/>
    </source>
</evidence>
<gene>
    <name evidence="1" type="ORF">HNR21_002527</name>
</gene>
<dbReference type="RefSeq" id="WP_182705336.1">
    <property type="nucleotide sequence ID" value="NZ_JACJII010000001.1"/>
</dbReference>
<accession>A0A7W3R8T9</accession>
<reference evidence="1 2" key="1">
    <citation type="submission" date="2020-08" db="EMBL/GenBank/DDBJ databases">
        <title>Sequencing the genomes of 1000 actinobacteria strains.</title>
        <authorList>
            <person name="Klenk H.-P."/>
        </authorList>
    </citation>
    <scope>NUCLEOTIDE SEQUENCE [LARGE SCALE GENOMIC DNA]</scope>
    <source>
        <strain evidence="1 2">DSM 45823</strain>
    </source>
</reference>
<comment type="caution">
    <text evidence="1">The sequence shown here is derived from an EMBL/GenBank/DDBJ whole genome shotgun (WGS) entry which is preliminary data.</text>
</comment>
<dbReference type="EMBL" id="JACJII010000001">
    <property type="protein sequence ID" value="MBA9003645.1"/>
    <property type="molecule type" value="Genomic_DNA"/>
</dbReference>
<sequence length="95" mass="10678">MTTTIASQNHGRTIPAYDLLDEMTERYGIDRREAHDSIHAFLADLGESAIVTETPQRPELADDNPRDVDVDMWVEITDEATEQIRAAFNAVYAQA</sequence>
<protein>
    <submittedName>
        <fullName evidence="1">Uncharacterized protein</fullName>
    </submittedName>
</protein>
<evidence type="ECO:0000313" key="2">
    <source>
        <dbReference type="Proteomes" id="UP000539313"/>
    </source>
</evidence>